<dbReference type="GO" id="GO:0019808">
    <property type="term" value="F:polyamine binding"/>
    <property type="evidence" value="ECO:0007669"/>
    <property type="project" value="InterPro"/>
</dbReference>
<dbReference type="AlphaFoldDB" id="A0A0P0M441"/>
<reference evidence="6" key="1">
    <citation type="submission" date="2015-10" db="EMBL/GenBank/DDBJ databases">
        <title>Extensive mobilome-driven genome diversification in gut-associated Bacteroides vulgatus mpk.</title>
        <authorList>
            <person name="Beier S."/>
            <person name="Lange A."/>
            <person name="Huson D.H."/>
            <person name="Frick J.-S."/>
            <person name="Autenrieth I.B."/>
        </authorList>
    </citation>
    <scope>NUCLEOTIDE SEQUENCE [LARGE SCALE GENOMIC DNA]</scope>
    <source>
        <strain evidence="6">mpk</strain>
    </source>
</reference>
<keyword evidence="3" id="KW-0732">Signal</keyword>
<dbReference type="Proteomes" id="UP000061587">
    <property type="component" value="Chromosome"/>
</dbReference>
<protein>
    <submittedName>
        <fullName evidence="5">ABC transporter, periplasmic spermidine putrescine-binding protein PotD</fullName>
    </submittedName>
</protein>
<reference evidence="5 6" key="2">
    <citation type="journal article" date="2016" name="Genome Biol. Evol.">
        <title>Extensive mobilome-driven genome diversification in mouse gut-associated Bacteroides vulgatus mpk.</title>
        <authorList>
            <person name="Lange A."/>
            <person name="Beier S."/>
            <person name="Steimle A."/>
            <person name="Autenrieth I.B."/>
            <person name="Huson D.H."/>
            <person name="Frick J.S."/>
        </authorList>
    </citation>
    <scope>NUCLEOTIDE SEQUENCE [LARGE SCALE GENOMIC DNA]</scope>
    <source>
        <strain evidence="6">mpk</strain>
    </source>
</reference>
<comment type="subcellular location">
    <subcellularLocation>
        <location evidence="1">Periplasm</location>
    </subcellularLocation>
</comment>
<sequence>MVQRTDGEDIRIVYQTFDINEIMLTKIERGHEDFDVVCPSEYIIERMLRKGLLPIDTVFGKTPNYLHNESPYIREQLDKLSWSGHRASDYAIGYMWGTAGILFNTDHVPAEDARTWASLWNLKYENKILMKESYRDAYGTALIYANAEDLKKGKVTVEELMNNYSQASIDTVEKYLKAMKPLIAGWEADFGKEMMTKGKAWLNMTWSGDAVWAIEEAEGVGIHLDYEVPMEGSNVWYDGWVIPKYARNKKAASYFINYLCRPDVALRNMDACGYVSAVATPEILEAKIDTTLSYFADLSYFFGPAADVYNR</sequence>
<keyword evidence="4" id="KW-0574">Periplasm</keyword>
<dbReference type="SUPFAM" id="SSF53850">
    <property type="entry name" value="Periplasmic binding protein-like II"/>
    <property type="match status" value="1"/>
</dbReference>
<evidence type="ECO:0000256" key="1">
    <source>
        <dbReference type="ARBA" id="ARBA00004418"/>
    </source>
</evidence>
<keyword evidence="2" id="KW-0813">Transport</keyword>
<dbReference type="InterPro" id="IPR006059">
    <property type="entry name" value="SBP"/>
</dbReference>
<dbReference type="CDD" id="cd13663">
    <property type="entry name" value="PBP2_PotD_PotF_like_2"/>
    <property type="match status" value="1"/>
</dbReference>
<dbReference type="InterPro" id="IPR001188">
    <property type="entry name" value="Sperm_putr-bd"/>
</dbReference>
<dbReference type="EMBL" id="CP013020">
    <property type="protein sequence ID" value="ALK85679.1"/>
    <property type="molecule type" value="Genomic_DNA"/>
</dbReference>
<organism evidence="5 6">
    <name type="scientific">Phocaeicola vulgatus</name>
    <name type="common">Bacteroides vulgatus</name>
    <dbReference type="NCBI Taxonomy" id="821"/>
    <lineage>
        <taxon>Bacteria</taxon>
        <taxon>Pseudomonadati</taxon>
        <taxon>Bacteroidota</taxon>
        <taxon>Bacteroidia</taxon>
        <taxon>Bacteroidales</taxon>
        <taxon>Bacteroidaceae</taxon>
        <taxon>Phocaeicola</taxon>
    </lineage>
</organism>
<evidence type="ECO:0000256" key="3">
    <source>
        <dbReference type="ARBA" id="ARBA00022729"/>
    </source>
</evidence>
<gene>
    <name evidence="5" type="ORF">BvMPK_3104</name>
</gene>
<dbReference type="PRINTS" id="PR00909">
    <property type="entry name" value="SPERMDNBNDNG"/>
</dbReference>
<name>A0A0P0M441_PHOVU</name>
<evidence type="ECO:0000256" key="4">
    <source>
        <dbReference type="ARBA" id="ARBA00022764"/>
    </source>
</evidence>
<dbReference type="Pfam" id="PF13416">
    <property type="entry name" value="SBP_bac_8"/>
    <property type="match status" value="1"/>
</dbReference>
<dbReference type="PANTHER" id="PTHR30222:SF17">
    <property type="entry name" value="SPERMIDINE_PUTRESCINE-BINDING PERIPLASMIC PROTEIN"/>
    <property type="match status" value="1"/>
</dbReference>
<dbReference type="Gene3D" id="3.40.190.10">
    <property type="entry name" value="Periplasmic binding protein-like II"/>
    <property type="match status" value="2"/>
</dbReference>
<evidence type="ECO:0000313" key="5">
    <source>
        <dbReference type="EMBL" id="ALK85679.1"/>
    </source>
</evidence>
<dbReference type="GO" id="GO:0015846">
    <property type="term" value="P:polyamine transport"/>
    <property type="evidence" value="ECO:0007669"/>
    <property type="project" value="InterPro"/>
</dbReference>
<evidence type="ECO:0000256" key="2">
    <source>
        <dbReference type="ARBA" id="ARBA00022448"/>
    </source>
</evidence>
<dbReference type="PANTHER" id="PTHR30222">
    <property type="entry name" value="SPERMIDINE/PUTRESCINE-BINDING PERIPLASMIC PROTEIN"/>
    <property type="match status" value="1"/>
</dbReference>
<accession>A0A0P0M441</accession>
<proteinExistence type="predicted"/>
<dbReference type="PATRIC" id="fig|821.40.peg.3722"/>
<dbReference type="GO" id="GO:0042597">
    <property type="term" value="C:periplasmic space"/>
    <property type="evidence" value="ECO:0007669"/>
    <property type="project" value="UniProtKB-SubCell"/>
</dbReference>
<evidence type="ECO:0000313" key="6">
    <source>
        <dbReference type="Proteomes" id="UP000061587"/>
    </source>
</evidence>